<dbReference type="EMBL" id="JBHTCM010000025">
    <property type="protein sequence ID" value="MFC7334973.1"/>
    <property type="molecule type" value="Genomic_DNA"/>
</dbReference>
<reference evidence="2" key="1">
    <citation type="journal article" date="2019" name="Int. J. Syst. Evol. Microbiol.">
        <title>The Global Catalogue of Microorganisms (GCM) 10K type strain sequencing project: providing services to taxonomists for standard genome sequencing and annotation.</title>
        <authorList>
            <consortium name="The Broad Institute Genomics Platform"/>
            <consortium name="The Broad Institute Genome Sequencing Center for Infectious Disease"/>
            <person name="Wu L."/>
            <person name="Ma J."/>
        </authorList>
    </citation>
    <scope>NUCLEOTIDE SEQUENCE [LARGE SCALE GENOMIC DNA]</scope>
    <source>
        <strain evidence="2">CGMCC 1.16275</strain>
    </source>
</reference>
<sequence length="475" mass="53351">MSEQSREWRQLAASATALTDSKFLKIVELFEKVRHRSDIADAMRVIRPRMAELRPPRRLLPMRLFFLPAEDLLDDVGAYHRRLSRISRATLDTCWRIVAERLGEQRLARLDASLSRVDGHDAAALVQEGEALWRDGARALGDALDEAHQNQKARIRLFGRDDDVLRQVAVLVAVTEIGVQLQSVKARLPDRPVQALADFHVEVLRRAIKELATQDIRRVAPFLLALSARMLRPGDLLTVLADTRLEGRQQEKDEVAREVGVFALENLLRQSGSVPRMLKEGMAAREIASIAERLLDGFESMRATLQHPDQRKMIRRVDQARVVISEAILERVIGPADQELLGHVLDTAERDLIRPDLLPRPATPEEIARAEDFARAYRRCARIAPQVGLKPQMQEKTAQLCRTVRRATEQLSTLSQAAGASAADTATADEQIVSLLRLVEIVAGPDEAERILLDWQERLGVGDAGDTPPYREMDL</sequence>
<organism evidence="1 2">
    <name type="scientific">Rhodocista pekingensis</name>
    <dbReference type="NCBI Taxonomy" id="201185"/>
    <lineage>
        <taxon>Bacteria</taxon>
        <taxon>Pseudomonadati</taxon>
        <taxon>Pseudomonadota</taxon>
        <taxon>Alphaproteobacteria</taxon>
        <taxon>Rhodospirillales</taxon>
        <taxon>Azospirillaceae</taxon>
        <taxon>Rhodocista</taxon>
    </lineage>
</organism>
<keyword evidence="2" id="KW-1185">Reference proteome</keyword>
<comment type="caution">
    <text evidence="1">The sequence shown here is derived from an EMBL/GenBank/DDBJ whole genome shotgun (WGS) entry which is preliminary data.</text>
</comment>
<evidence type="ECO:0008006" key="3">
    <source>
        <dbReference type="Google" id="ProtNLM"/>
    </source>
</evidence>
<evidence type="ECO:0000313" key="2">
    <source>
        <dbReference type="Proteomes" id="UP001596456"/>
    </source>
</evidence>
<accession>A0ABW2L024</accession>
<name>A0ABW2L024_9PROT</name>
<dbReference type="Proteomes" id="UP001596456">
    <property type="component" value="Unassembled WGS sequence"/>
</dbReference>
<dbReference type="RefSeq" id="WP_377360512.1">
    <property type="nucleotide sequence ID" value="NZ_JBHTCM010000025.1"/>
</dbReference>
<protein>
    <recommendedName>
        <fullName evidence="3">DUF2336 domain-containing protein</fullName>
    </recommendedName>
</protein>
<evidence type="ECO:0000313" key="1">
    <source>
        <dbReference type="EMBL" id="MFC7334973.1"/>
    </source>
</evidence>
<gene>
    <name evidence="1" type="ORF">ACFQPS_17540</name>
</gene>
<proteinExistence type="predicted"/>